<keyword evidence="1" id="KW-0863">Zinc-finger</keyword>
<dbReference type="Pfam" id="PF04434">
    <property type="entry name" value="SWIM"/>
    <property type="match status" value="1"/>
</dbReference>
<dbReference type="InterPro" id="IPR007527">
    <property type="entry name" value="Znf_SWIM"/>
</dbReference>
<gene>
    <name evidence="5" type="primary">LOC107470250</name>
</gene>
<organism evidence="4 5">
    <name type="scientific">Arachis duranensis</name>
    <name type="common">Wild peanut</name>
    <dbReference type="NCBI Taxonomy" id="130453"/>
    <lineage>
        <taxon>Eukaryota</taxon>
        <taxon>Viridiplantae</taxon>
        <taxon>Streptophyta</taxon>
        <taxon>Embryophyta</taxon>
        <taxon>Tracheophyta</taxon>
        <taxon>Spermatophyta</taxon>
        <taxon>Magnoliopsida</taxon>
        <taxon>eudicotyledons</taxon>
        <taxon>Gunneridae</taxon>
        <taxon>Pentapetalae</taxon>
        <taxon>rosids</taxon>
        <taxon>fabids</taxon>
        <taxon>Fabales</taxon>
        <taxon>Fabaceae</taxon>
        <taxon>Papilionoideae</taxon>
        <taxon>50 kb inversion clade</taxon>
        <taxon>dalbergioids sensu lato</taxon>
        <taxon>Dalbergieae</taxon>
        <taxon>Pterocarpus clade</taxon>
        <taxon>Arachis</taxon>
    </lineage>
</organism>
<dbReference type="AlphaFoldDB" id="A0A6P4C9K9"/>
<evidence type="ECO:0000313" key="5">
    <source>
        <dbReference type="RefSeq" id="XP_015945133.1"/>
    </source>
</evidence>
<dbReference type="Proteomes" id="UP000515211">
    <property type="component" value="Chromosome 6"/>
</dbReference>
<feature type="region of interest" description="Disordered" evidence="2">
    <location>
        <begin position="553"/>
        <end position="586"/>
    </location>
</feature>
<dbReference type="PANTHER" id="PTHR47718">
    <property type="entry name" value="OS01G0519700 PROTEIN"/>
    <property type="match status" value="1"/>
</dbReference>
<keyword evidence="1" id="KW-0862">Zinc</keyword>
<protein>
    <submittedName>
        <fullName evidence="5">Protein FAR1-RELATED SEQUENCE 6-like</fullName>
    </submittedName>
</protein>
<reference evidence="4" key="1">
    <citation type="journal article" date="2016" name="Nat. Genet.">
        <title>The genome sequences of Arachis duranensis and Arachis ipaensis, the diploid ancestors of cultivated peanut.</title>
        <authorList>
            <person name="Bertioli D.J."/>
            <person name="Cannon S.B."/>
            <person name="Froenicke L."/>
            <person name="Huang G."/>
            <person name="Farmer A.D."/>
            <person name="Cannon E.K."/>
            <person name="Liu X."/>
            <person name="Gao D."/>
            <person name="Clevenger J."/>
            <person name="Dash S."/>
            <person name="Ren L."/>
            <person name="Moretzsohn M.C."/>
            <person name="Shirasawa K."/>
            <person name="Huang W."/>
            <person name="Vidigal B."/>
            <person name="Abernathy B."/>
            <person name="Chu Y."/>
            <person name="Niederhuth C.E."/>
            <person name="Umale P."/>
            <person name="Araujo A.C."/>
            <person name="Kozik A."/>
            <person name="Kim K.D."/>
            <person name="Burow M.D."/>
            <person name="Varshney R.K."/>
            <person name="Wang X."/>
            <person name="Zhang X."/>
            <person name="Barkley N."/>
            <person name="Guimaraes P.M."/>
            <person name="Isobe S."/>
            <person name="Guo B."/>
            <person name="Liao B."/>
            <person name="Stalker H.T."/>
            <person name="Schmitz R.J."/>
            <person name="Scheffler B.E."/>
            <person name="Leal-Bertioli S.C."/>
            <person name="Xun X."/>
            <person name="Jackson S.A."/>
            <person name="Michelmore R."/>
            <person name="Ozias-Akins P."/>
        </authorList>
    </citation>
    <scope>NUCLEOTIDE SEQUENCE [LARGE SCALE GENOMIC DNA]</scope>
    <source>
        <strain evidence="4">cv. V14167</strain>
    </source>
</reference>
<evidence type="ECO:0000256" key="2">
    <source>
        <dbReference type="SAM" id="MobiDB-lite"/>
    </source>
</evidence>
<dbReference type="OrthoDB" id="747268at2759"/>
<dbReference type="PROSITE" id="PS50966">
    <property type="entry name" value="ZF_SWIM"/>
    <property type="match status" value="1"/>
</dbReference>
<name>A0A6P4C9K9_ARADU</name>
<dbReference type="GeneID" id="107470250"/>
<dbReference type="RefSeq" id="XP_015945133.1">
    <property type="nucleotide sequence ID" value="XM_016089647.1"/>
</dbReference>
<dbReference type="Pfam" id="PF10551">
    <property type="entry name" value="MULE"/>
    <property type="match status" value="1"/>
</dbReference>
<sequence>MDQSIFEEVSYDTTYNVSDHPNSIDVNVLSLSEDDTQRVNTGKESVDFIQLKDDATAVNHELPDHTRIPIEEIPHVGLRFVSLQRAQEFYSNYARKVGFVTRSRNNNFDKINKKSRIPINQSIHCSHEDINPNFVYAVDVDEANKFKSALWVDARCRTSCEYYGDMVSFDTTYSRNKHGLLFASFIGVNHHSKSTLLGCALLGNEKLRSIEWIFKQWLQCMGTPPKAIIVDQCKFMLGAIRNVLPNTHHQWCIWHLMKKIPHNLGGYARYRKIDARMHGNVWNARSVESFEKDRYLYDDCRMLIPIYFQGEFWAGMRSTQQSESMHAFFGGYLHCKSGLVQFVHEYDNMLGNKELEDNVADSKGVVPCSSSSTIEIQFQCEYTTSKFRKVQQEFRKKGDCLVCGATQDGDLFCVTVNEQYLPYGDPRTWTYNVELNLVTHEIRCECHMFESRGILCCHCFAVFFYYGVYRVPSCYVLPRWSNNVQRKHTFIKSSHDEKRSDESHNLFRGLCSHFFNVAQDFVTCEEEAAMLHSGLDELRAKLFDYHVNVGSRSVPTTHNSKVTQRDPALVSSHVRGPSKVTTKGRPRLKRLGSELDTCIKKSMRRKKKNPPPKVEDEAEGAEAEAIKQKQKIDDEAEDAEADDAEAEALKQKQKVEDEAEDAEADDAEAEALKQK</sequence>
<feature type="region of interest" description="Disordered" evidence="2">
    <location>
        <begin position="601"/>
        <end position="675"/>
    </location>
</feature>
<reference evidence="5" key="2">
    <citation type="submission" date="2025-08" db="UniProtKB">
        <authorList>
            <consortium name="RefSeq"/>
        </authorList>
    </citation>
    <scope>IDENTIFICATION</scope>
    <source>
        <tissue evidence="5">Whole plant</tissue>
    </source>
</reference>
<keyword evidence="1" id="KW-0479">Metal-binding</keyword>
<feature type="domain" description="SWIM-type" evidence="3">
    <location>
        <begin position="431"/>
        <end position="467"/>
    </location>
</feature>
<feature type="compositionally biased region" description="Basic residues" evidence="2">
    <location>
        <begin position="601"/>
        <end position="610"/>
    </location>
</feature>
<feature type="compositionally biased region" description="Acidic residues" evidence="2">
    <location>
        <begin position="657"/>
        <end position="669"/>
    </location>
</feature>
<dbReference type="InterPro" id="IPR018289">
    <property type="entry name" value="MULE_transposase_dom"/>
</dbReference>
<dbReference type="KEGG" id="adu:107470250"/>
<feature type="compositionally biased region" description="Acidic residues" evidence="2">
    <location>
        <begin position="634"/>
        <end position="646"/>
    </location>
</feature>
<accession>A0A6P4C9K9</accession>
<feature type="compositionally biased region" description="Polar residues" evidence="2">
    <location>
        <begin position="553"/>
        <end position="562"/>
    </location>
</feature>
<keyword evidence="4" id="KW-1185">Reference proteome</keyword>
<evidence type="ECO:0000313" key="4">
    <source>
        <dbReference type="Proteomes" id="UP000515211"/>
    </source>
</evidence>
<evidence type="ECO:0000259" key="3">
    <source>
        <dbReference type="PROSITE" id="PS50966"/>
    </source>
</evidence>
<evidence type="ECO:0000256" key="1">
    <source>
        <dbReference type="PROSITE-ProRule" id="PRU00325"/>
    </source>
</evidence>
<feature type="compositionally biased region" description="Basic and acidic residues" evidence="2">
    <location>
        <begin position="624"/>
        <end position="633"/>
    </location>
</feature>
<dbReference type="PANTHER" id="PTHR47718:SF13">
    <property type="entry name" value="OS09G0290500 PROTEIN"/>
    <property type="match status" value="1"/>
</dbReference>
<proteinExistence type="predicted"/>
<dbReference type="GO" id="GO:0008270">
    <property type="term" value="F:zinc ion binding"/>
    <property type="evidence" value="ECO:0007669"/>
    <property type="project" value="UniProtKB-KW"/>
</dbReference>
<feature type="compositionally biased region" description="Basic and acidic residues" evidence="2">
    <location>
        <begin position="647"/>
        <end position="656"/>
    </location>
</feature>